<sequence>MEIVVKASAALELKKYHLLDGEGVRIQAVYVGSCALYVDYSLIIDRISEQDDVFEVEGIPFILSKESQKHLYHRISLDFSPVLGYKLSSDEETYRYNLKLERVSSSI</sequence>
<accession>A0ABU6MKN3</accession>
<keyword evidence="3" id="KW-1185">Reference proteome</keyword>
<dbReference type="Proteomes" id="UP001341444">
    <property type="component" value="Unassembled WGS sequence"/>
</dbReference>
<evidence type="ECO:0000313" key="3">
    <source>
        <dbReference type="Proteomes" id="UP001341444"/>
    </source>
</evidence>
<organism evidence="2 3">
    <name type="scientific">Heyndrickxia acidicola</name>
    <dbReference type="NCBI Taxonomy" id="209389"/>
    <lineage>
        <taxon>Bacteria</taxon>
        <taxon>Bacillati</taxon>
        <taxon>Bacillota</taxon>
        <taxon>Bacilli</taxon>
        <taxon>Bacillales</taxon>
        <taxon>Bacillaceae</taxon>
        <taxon>Heyndrickxia</taxon>
    </lineage>
</organism>
<gene>
    <name evidence="2" type="ORF">P4T90_12105</name>
</gene>
<name>A0ABU6MKN3_9BACI</name>
<dbReference type="EMBL" id="JARMAB010000016">
    <property type="protein sequence ID" value="MED1203807.1"/>
    <property type="molecule type" value="Genomic_DNA"/>
</dbReference>
<reference evidence="2 3" key="1">
    <citation type="submission" date="2023-03" db="EMBL/GenBank/DDBJ databases">
        <title>Bacillus Genome Sequencing.</title>
        <authorList>
            <person name="Dunlap C."/>
        </authorList>
    </citation>
    <scope>NUCLEOTIDE SEQUENCE [LARGE SCALE GENOMIC DNA]</scope>
    <source>
        <strain evidence="2 3">B-23453</strain>
    </source>
</reference>
<dbReference type="RefSeq" id="WP_066269742.1">
    <property type="nucleotide sequence ID" value="NZ_JARMAB010000016.1"/>
</dbReference>
<comment type="caution">
    <text evidence="2">The sequence shown here is derived from an EMBL/GenBank/DDBJ whole genome shotgun (WGS) entry which is preliminary data.</text>
</comment>
<protein>
    <submittedName>
        <fullName evidence="2">Iron-sulfur cluster biosynthesis family protein</fullName>
    </submittedName>
</protein>
<evidence type="ECO:0000313" key="2">
    <source>
        <dbReference type="EMBL" id="MED1203807.1"/>
    </source>
</evidence>
<feature type="domain" description="Core" evidence="1">
    <location>
        <begin position="1"/>
        <end position="100"/>
    </location>
</feature>
<dbReference type="Pfam" id="PF01521">
    <property type="entry name" value="Fe-S_biosyn"/>
    <property type="match status" value="1"/>
</dbReference>
<evidence type="ECO:0000259" key="1">
    <source>
        <dbReference type="Pfam" id="PF01521"/>
    </source>
</evidence>
<proteinExistence type="predicted"/>
<dbReference type="InterPro" id="IPR000361">
    <property type="entry name" value="ATAP_core_dom"/>
</dbReference>